<accession>A0ABP7KLN2</accession>
<feature type="transmembrane region" description="Helical" evidence="5">
    <location>
        <begin position="371"/>
        <end position="392"/>
    </location>
</feature>
<feature type="domain" description="O-antigen ligase-related" evidence="6">
    <location>
        <begin position="203"/>
        <end position="347"/>
    </location>
</feature>
<dbReference type="PANTHER" id="PTHR37422">
    <property type="entry name" value="TEICHURONIC ACID BIOSYNTHESIS PROTEIN TUAE"/>
    <property type="match status" value="1"/>
</dbReference>
<name>A0ABP7KLN2_9GAMM</name>
<comment type="subcellular location">
    <subcellularLocation>
        <location evidence="1">Membrane</location>
        <topology evidence="1">Multi-pass membrane protein</topology>
    </subcellularLocation>
</comment>
<reference evidence="10" key="1">
    <citation type="journal article" date="2019" name="Int. J. Syst. Evol. Microbiol.">
        <title>The Global Catalogue of Microorganisms (GCM) 10K type strain sequencing project: providing services to taxonomists for standard genome sequencing and annotation.</title>
        <authorList>
            <consortium name="The Broad Institute Genomics Platform"/>
            <consortium name="The Broad Institute Genome Sequencing Center for Infectious Disease"/>
            <person name="Wu L."/>
            <person name="Ma J."/>
        </authorList>
    </citation>
    <scope>NUCLEOTIDE SEQUENCE [LARGE SCALE GENOMIC DNA]</scope>
    <source>
        <strain evidence="10">JCM 17201</strain>
    </source>
</reference>
<keyword evidence="3 5" id="KW-1133">Transmembrane helix</keyword>
<feature type="transmembrane region" description="Helical" evidence="5">
    <location>
        <begin position="121"/>
        <end position="144"/>
    </location>
</feature>
<evidence type="ECO:0000259" key="8">
    <source>
        <dbReference type="Pfam" id="PF15864"/>
    </source>
</evidence>
<dbReference type="InterPro" id="IPR031726">
    <property type="entry name" value="PglL_A"/>
</dbReference>
<sequence length="572" mass="63117">MLRIERLSVAYFIGLLALSVCYFPNMGGVGLNLPVNALCYAALAGVMLFIWCRLPLRRGIVVTPASGYLLVAVALLFIPLAYGYAPGFSTAAWRLAGLLAGWSFYFSWLQVRMPFRLRAHLMVLLLLLVLGQAAIALLQLFAPALSWVPLRGARVFGVFQQPNVLGSFIATGLALALMLFLLPGYALKSAKQERWRRGGLGVLLVLLPALLVWIQSRAGWLGGALAALGFLLCFGRRYRWQAAAAAALVLGGVGVGIAVLLGQESAGVLRYLTHEQSNLARVLMLQDTLRMIAERPFAGWGYGSFDYAFQHFRVHQALPTQVQEIARHPHNEILLWWVEGGLIAVFGLGVAIAAGARVLRQAVKYDRAAFAAGRANAGEATALCLVMVPMLMHTQLEYPFYLSALHWALFMLLLATLDRLTCRKRRVVRLPLMAGVALKAGLASVLAVGAGVMLAAFYTGQTLTCVERGGLRDVEPLAALPPVVAWPLQERLAFDLQTHALLVYNRTRDEALLWRYADWAEAYLAQRTDANVYASLIAILYHQQRNVAAERYRREAALLFPKDRRFYPLYPK</sequence>
<feature type="transmembrane region" description="Helical" evidence="5">
    <location>
        <begin position="242"/>
        <end position="262"/>
    </location>
</feature>
<evidence type="ECO:0000256" key="4">
    <source>
        <dbReference type="ARBA" id="ARBA00023136"/>
    </source>
</evidence>
<feature type="domain" description="Virulence factor membrane-bound polymerase C-terminal" evidence="7">
    <location>
        <begin position="382"/>
        <end position="564"/>
    </location>
</feature>
<feature type="transmembrane region" description="Helical" evidence="5">
    <location>
        <begin position="220"/>
        <end position="235"/>
    </location>
</feature>
<dbReference type="RefSeq" id="WP_346078536.1">
    <property type="nucleotide sequence ID" value="NZ_BAABDG010000002.1"/>
</dbReference>
<dbReference type="Pfam" id="PF11846">
    <property type="entry name" value="Wzy_C_2"/>
    <property type="match status" value="1"/>
</dbReference>
<dbReference type="Proteomes" id="UP001499994">
    <property type="component" value="Unassembled WGS sequence"/>
</dbReference>
<feature type="domain" description="Protein glycosylation ligase" evidence="8">
    <location>
        <begin position="155"/>
        <end position="180"/>
    </location>
</feature>
<comment type="caution">
    <text evidence="9">The sequence shown here is derived from an EMBL/GenBank/DDBJ whole genome shotgun (WGS) entry which is preliminary data.</text>
</comment>
<feature type="transmembrane region" description="Helical" evidence="5">
    <location>
        <begin position="7"/>
        <end position="27"/>
    </location>
</feature>
<evidence type="ECO:0000256" key="2">
    <source>
        <dbReference type="ARBA" id="ARBA00022692"/>
    </source>
</evidence>
<organism evidence="9 10">
    <name type="scientific">Gibbsiella dentisursi</name>
    <dbReference type="NCBI Taxonomy" id="796890"/>
    <lineage>
        <taxon>Bacteria</taxon>
        <taxon>Pseudomonadati</taxon>
        <taxon>Pseudomonadota</taxon>
        <taxon>Gammaproteobacteria</taxon>
        <taxon>Enterobacterales</taxon>
        <taxon>Yersiniaceae</taxon>
        <taxon>Gibbsiella</taxon>
    </lineage>
</organism>
<feature type="transmembrane region" description="Helical" evidence="5">
    <location>
        <begin position="334"/>
        <end position="359"/>
    </location>
</feature>
<dbReference type="InterPro" id="IPR021797">
    <property type="entry name" value="Wzy_C_2"/>
</dbReference>
<protein>
    <submittedName>
        <fullName evidence="9">O-antigen ligase-like protein WaaL-xs</fullName>
    </submittedName>
</protein>
<feature type="transmembrane region" description="Helical" evidence="5">
    <location>
        <begin position="91"/>
        <end position="109"/>
    </location>
</feature>
<feature type="transmembrane region" description="Helical" evidence="5">
    <location>
        <begin position="164"/>
        <end position="186"/>
    </location>
</feature>
<feature type="transmembrane region" description="Helical" evidence="5">
    <location>
        <begin position="66"/>
        <end position="85"/>
    </location>
</feature>
<dbReference type="EMBL" id="BAABDG010000002">
    <property type="protein sequence ID" value="GAA3879240.1"/>
    <property type="molecule type" value="Genomic_DNA"/>
</dbReference>
<feature type="transmembrane region" description="Helical" evidence="5">
    <location>
        <begin position="398"/>
        <end position="415"/>
    </location>
</feature>
<keyword evidence="10" id="KW-1185">Reference proteome</keyword>
<evidence type="ECO:0000256" key="3">
    <source>
        <dbReference type="ARBA" id="ARBA00022989"/>
    </source>
</evidence>
<evidence type="ECO:0000313" key="10">
    <source>
        <dbReference type="Proteomes" id="UP001499994"/>
    </source>
</evidence>
<feature type="transmembrane region" description="Helical" evidence="5">
    <location>
        <begin position="198"/>
        <end position="214"/>
    </location>
</feature>
<feature type="transmembrane region" description="Helical" evidence="5">
    <location>
        <begin position="33"/>
        <end position="54"/>
    </location>
</feature>
<dbReference type="InterPro" id="IPR051533">
    <property type="entry name" value="WaaL-like"/>
</dbReference>
<evidence type="ECO:0000256" key="5">
    <source>
        <dbReference type="SAM" id="Phobius"/>
    </source>
</evidence>
<dbReference type="Pfam" id="PF15864">
    <property type="entry name" value="PglL_A"/>
    <property type="match status" value="1"/>
</dbReference>
<keyword evidence="2 5" id="KW-0812">Transmembrane</keyword>
<evidence type="ECO:0000313" key="9">
    <source>
        <dbReference type="EMBL" id="GAA3879240.1"/>
    </source>
</evidence>
<feature type="transmembrane region" description="Helical" evidence="5">
    <location>
        <begin position="436"/>
        <end position="458"/>
    </location>
</feature>
<dbReference type="InterPro" id="IPR007016">
    <property type="entry name" value="O-antigen_ligase-rel_domated"/>
</dbReference>
<dbReference type="Pfam" id="PF04932">
    <property type="entry name" value="Wzy_C"/>
    <property type="match status" value="1"/>
</dbReference>
<evidence type="ECO:0000256" key="1">
    <source>
        <dbReference type="ARBA" id="ARBA00004141"/>
    </source>
</evidence>
<dbReference type="PANTHER" id="PTHR37422:SF21">
    <property type="entry name" value="EXOQ-LIKE PROTEIN"/>
    <property type="match status" value="1"/>
</dbReference>
<evidence type="ECO:0000259" key="7">
    <source>
        <dbReference type="Pfam" id="PF11846"/>
    </source>
</evidence>
<gene>
    <name evidence="9" type="primary">waaL-xs</name>
    <name evidence="9" type="ORF">GCM10022405_00930</name>
</gene>
<keyword evidence="4 5" id="KW-0472">Membrane</keyword>
<proteinExistence type="predicted"/>
<evidence type="ECO:0000259" key="6">
    <source>
        <dbReference type="Pfam" id="PF04932"/>
    </source>
</evidence>